<dbReference type="InterPro" id="IPR058245">
    <property type="entry name" value="NreC/VraR/RcsB-like_REC"/>
</dbReference>
<evidence type="ECO:0000256" key="2">
    <source>
        <dbReference type="ARBA" id="ARBA00023015"/>
    </source>
</evidence>
<keyword evidence="2" id="KW-0805">Transcription regulation</keyword>
<accession>A0A2V2Z7Y6</accession>
<dbReference type="InterPro" id="IPR039420">
    <property type="entry name" value="WalR-like"/>
</dbReference>
<dbReference type="InterPro" id="IPR011006">
    <property type="entry name" value="CheY-like_superfamily"/>
</dbReference>
<dbReference type="GO" id="GO:0000160">
    <property type="term" value="P:phosphorelay signal transduction system"/>
    <property type="evidence" value="ECO:0007669"/>
    <property type="project" value="InterPro"/>
</dbReference>
<feature type="domain" description="HTH luxR-type" evidence="6">
    <location>
        <begin position="154"/>
        <end position="219"/>
    </location>
</feature>
<comment type="caution">
    <text evidence="8">The sequence shown here is derived from an EMBL/GenBank/DDBJ whole genome shotgun (WGS) entry which is preliminary data.</text>
</comment>
<dbReference type="RefSeq" id="WP_245946525.1">
    <property type="nucleotide sequence ID" value="NZ_CP054612.1"/>
</dbReference>
<evidence type="ECO:0000256" key="1">
    <source>
        <dbReference type="ARBA" id="ARBA00022553"/>
    </source>
</evidence>
<gene>
    <name evidence="8" type="ORF">DFQ01_102360</name>
</gene>
<evidence type="ECO:0000256" key="5">
    <source>
        <dbReference type="PROSITE-ProRule" id="PRU00169"/>
    </source>
</evidence>
<evidence type="ECO:0000313" key="8">
    <source>
        <dbReference type="EMBL" id="PWW07466.1"/>
    </source>
</evidence>
<dbReference type="PRINTS" id="PR00038">
    <property type="entry name" value="HTHLUXR"/>
</dbReference>
<dbReference type="SUPFAM" id="SSF46894">
    <property type="entry name" value="C-terminal effector domain of the bipartite response regulators"/>
    <property type="match status" value="1"/>
</dbReference>
<sequence>MEQQQTPIRIMLVEDDEDWRRGLSAYLNAELDMTVVAETGDPQQAAALCASSQPSVILLDIMMADSPAGLQLAEQLSVQSSARIIMLTSMENGSFVSDALRAGAVNYIVKSDFAGIPTAVRRAAADRSEIDASAAKLVLEELRRLRGVERDYEVDQFKRQVTPAEVQVLSMIYDGHSQSQIAERSFLSIRTVKNHVGNILKKLGVGSSKEAADKAKDMGLF</sequence>
<dbReference type="InterPro" id="IPR001789">
    <property type="entry name" value="Sig_transdc_resp-reg_receiver"/>
</dbReference>
<dbReference type="PANTHER" id="PTHR43214:SF42">
    <property type="entry name" value="TRANSCRIPTIONAL REGULATORY PROTEIN DESR"/>
    <property type="match status" value="1"/>
</dbReference>
<dbReference type="PANTHER" id="PTHR43214">
    <property type="entry name" value="TWO-COMPONENT RESPONSE REGULATOR"/>
    <property type="match status" value="1"/>
</dbReference>
<protein>
    <submittedName>
        <fullName evidence="8">LuxR family two component transcriptional regulator</fullName>
    </submittedName>
</protein>
<dbReference type="InterPro" id="IPR000792">
    <property type="entry name" value="Tscrpt_reg_LuxR_C"/>
</dbReference>
<dbReference type="SMART" id="SM00421">
    <property type="entry name" value="HTH_LUXR"/>
    <property type="match status" value="1"/>
</dbReference>
<keyword evidence="4" id="KW-0804">Transcription</keyword>
<dbReference type="Pfam" id="PF00072">
    <property type="entry name" value="Response_reg"/>
    <property type="match status" value="1"/>
</dbReference>
<dbReference type="Pfam" id="PF00196">
    <property type="entry name" value="GerE"/>
    <property type="match status" value="1"/>
</dbReference>
<dbReference type="GO" id="GO:0006355">
    <property type="term" value="P:regulation of DNA-templated transcription"/>
    <property type="evidence" value="ECO:0007669"/>
    <property type="project" value="InterPro"/>
</dbReference>
<evidence type="ECO:0000256" key="3">
    <source>
        <dbReference type="ARBA" id="ARBA00023125"/>
    </source>
</evidence>
<dbReference type="Proteomes" id="UP000246635">
    <property type="component" value="Unassembled WGS sequence"/>
</dbReference>
<dbReference type="AlphaFoldDB" id="A0A2V2Z7Y6"/>
<dbReference type="EMBL" id="QGTQ01000002">
    <property type="protein sequence ID" value="PWW07466.1"/>
    <property type="molecule type" value="Genomic_DNA"/>
</dbReference>
<dbReference type="CDD" id="cd17535">
    <property type="entry name" value="REC_NarL-like"/>
    <property type="match status" value="1"/>
</dbReference>
<proteinExistence type="predicted"/>
<dbReference type="PROSITE" id="PS50110">
    <property type="entry name" value="RESPONSE_REGULATORY"/>
    <property type="match status" value="1"/>
</dbReference>
<organism evidence="8 9">
    <name type="scientific">Paenibacillus cellulosilyticus</name>
    <dbReference type="NCBI Taxonomy" id="375489"/>
    <lineage>
        <taxon>Bacteria</taxon>
        <taxon>Bacillati</taxon>
        <taxon>Bacillota</taxon>
        <taxon>Bacilli</taxon>
        <taxon>Bacillales</taxon>
        <taxon>Paenibacillaceae</taxon>
        <taxon>Paenibacillus</taxon>
    </lineage>
</organism>
<dbReference type="Gene3D" id="3.40.50.2300">
    <property type="match status" value="1"/>
</dbReference>
<keyword evidence="3" id="KW-0238">DNA-binding</keyword>
<name>A0A2V2Z7Y6_9BACL</name>
<evidence type="ECO:0000259" key="7">
    <source>
        <dbReference type="PROSITE" id="PS50110"/>
    </source>
</evidence>
<dbReference type="PROSITE" id="PS50043">
    <property type="entry name" value="HTH_LUXR_2"/>
    <property type="match status" value="1"/>
</dbReference>
<dbReference type="SMART" id="SM00448">
    <property type="entry name" value="REC"/>
    <property type="match status" value="1"/>
</dbReference>
<keyword evidence="1 5" id="KW-0597">Phosphoprotein</keyword>
<keyword evidence="9" id="KW-1185">Reference proteome</keyword>
<feature type="domain" description="Response regulatory" evidence="7">
    <location>
        <begin position="9"/>
        <end position="125"/>
    </location>
</feature>
<dbReference type="GO" id="GO:0003677">
    <property type="term" value="F:DNA binding"/>
    <property type="evidence" value="ECO:0007669"/>
    <property type="project" value="UniProtKB-KW"/>
</dbReference>
<evidence type="ECO:0000256" key="4">
    <source>
        <dbReference type="ARBA" id="ARBA00023163"/>
    </source>
</evidence>
<evidence type="ECO:0000313" key="9">
    <source>
        <dbReference type="Proteomes" id="UP000246635"/>
    </source>
</evidence>
<reference evidence="8 9" key="1">
    <citation type="submission" date="2018-05" db="EMBL/GenBank/DDBJ databases">
        <title>Genomic Encyclopedia of Type Strains, Phase III (KMG-III): the genomes of soil and plant-associated and newly described type strains.</title>
        <authorList>
            <person name="Whitman W."/>
        </authorList>
    </citation>
    <scope>NUCLEOTIDE SEQUENCE [LARGE SCALE GENOMIC DNA]</scope>
    <source>
        <strain evidence="8 9">CECT 5696</strain>
    </source>
</reference>
<dbReference type="SUPFAM" id="SSF52172">
    <property type="entry name" value="CheY-like"/>
    <property type="match status" value="1"/>
</dbReference>
<dbReference type="CDD" id="cd06170">
    <property type="entry name" value="LuxR_C_like"/>
    <property type="match status" value="1"/>
</dbReference>
<feature type="modified residue" description="4-aspartylphosphate" evidence="5">
    <location>
        <position position="60"/>
    </location>
</feature>
<dbReference type="InterPro" id="IPR016032">
    <property type="entry name" value="Sig_transdc_resp-reg_C-effctor"/>
</dbReference>
<evidence type="ECO:0000259" key="6">
    <source>
        <dbReference type="PROSITE" id="PS50043"/>
    </source>
</evidence>